<dbReference type="RefSeq" id="WP_161097605.1">
    <property type="nucleotide sequence ID" value="NZ_WWCW01000050.1"/>
</dbReference>
<protein>
    <submittedName>
        <fullName evidence="3">HdeD family acid-resistance protein</fullName>
    </submittedName>
</protein>
<evidence type="ECO:0000313" key="4">
    <source>
        <dbReference type="Proteomes" id="UP000470302"/>
    </source>
</evidence>
<feature type="transmembrane region" description="Helical" evidence="2">
    <location>
        <begin position="40"/>
        <end position="59"/>
    </location>
</feature>
<name>A0A845G6U2_9BURK</name>
<dbReference type="EMBL" id="WWCW01000050">
    <property type="protein sequence ID" value="MYM88579.1"/>
    <property type="molecule type" value="Genomic_DNA"/>
</dbReference>
<keyword evidence="2" id="KW-0472">Membrane</keyword>
<evidence type="ECO:0000256" key="1">
    <source>
        <dbReference type="SAM" id="MobiDB-lite"/>
    </source>
</evidence>
<feature type="transmembrane region" description="Helical" evidence="2">
    <location>
        <begin position="71"/>
        <end position="92"/>
    </location>
</feature>
<feature type="transmembrane region" description="Helical" evidence="2">
    <location>
        <begin position="131"/>
        <end position="151"/>
    </location>
</feature>
<dbReference type="AlphaFoldDB" id="A0A845G6U2"/>
<dbReference type="PANTHER" id="PTHR34989">
    <property type="entry name" value="PROTEIN HDED"/>
    <property type="match status" value="1"/>
</dbReference>
<feature type="transmembrane region" description="Helical" evidence="2">
    <location>
        <begin position="98"/>
        <end position="119"/>
    </location>
</feature>
<feature type="compositionally biased region" description="Basic and acidic residues" evidence="1">
    <location>
        <begin position="192"/>
        <end position="204"/>
    </location>
</feature>
<gene>
    <name evidence="3" type="ORF">GTP91_15525</name>
</gene>
<keyword evidence="2" id="KW-0812">Transmembrane</keyword>
<evidence type="ECO:0000256" key="2">
    <source>
        <dbReference type="SAM" id="Phobius"/>
    </source>
</evidence>
<feature type="region of interest" description="Disordered" evidence="1">
    <location>
        <begin position="187"/>
        <end position="210"/>
    </location>
</feature>
<accession>A0A845G6U2</accession>
<organism evidence="3 4">
    <name type="scientific">Duganella vulcania</name>
    <dbReference type="NCBI Taxonomy" id="2692166"/>
    <lineage>
        <taxon>Bacteria</taxon>
        <taxon>Pseudomonadati</taxon>
        <taxon>Pseudomonadota</taxon>
        <taxon>Betaproteobacteria</taxon>
        <taxon>Burkholderiales</taxon>
        <taxon>Oxalobacteraceae</taxon>
        <taxon>Telluria group</taxon>
        <taxon>Duganella</taxon>
    </lineage>
</organism>
<sequence length="210" mass="22275">MDARPMVLRSWWMLALRGVLLLLLGGLALAMPGPTVLGLVAIFAVYALLAGIIYLAGTWRNRRHATGSHAFDWWLLLLLGLVSVAAGVVAVMQPLLAALVLVIVIGVNAMISGVLDIILAVRLRNHLRGGAWLLLAGGLVSLVVGTVLVTLPGMGVLALVWLVGAYAIVAGVLYLMLAYRAYTPAPGRAAKPGHDERRMGERRTAPASQH</sequence>
<feature type="transmembrane region" description="Helical" evidence="2">
    <location>
        <begin position="157"/>
        <end position="179"/>
    </location>
</feature>
<dbReference type="InterPro" id="IPR052712">
    <property type="entry name" value="Acid_resist_chaperone_HdeD"/>
</dbReference>
<dbReference type="PANTHER" id="PTHR34989:SF1">
    <property type="entry name" value="PROTEIN HDED"/>
    <property type="match status" value="1"/>
</dbReference>
<dbReference type="GO" id="GO:0005886">
    <property type="term" value="C:plasma membrane"/>
    <property type="evidence" value="ECO:0007669"/>
    <property type="project" value="TreeGrafter"/>
</dbReference>
<dbReference type="InterPro" id="IPR005325">
    <property type="entry name" value="DUF308_memb"/>
</dbReference>
<dbReference type="Pfam" id="PF03729">
    <property type="entry name" value="DUF308"/>
    <property type="match status" value="1"/>
</dbReference>
<reference evidence="3 4" key="1">
    <citation type="submission" date="2020-01" db="EMBL/GenBank/DDBJ databases">
        <title>Novel species isolated from a subtropical stream in China.</title>
        <authorList>
            <person name="Lu H."/>
        </authorList>
    </citation>
    <scope>NUCLEOTIDE SEQUENCE [LARGE SCALE GENOMIC DNA]</scope>
    <source>
        <strain evidence="3 4">FT82W</strain>
    </source>
</reference>
<keyword evidence="2" id="KW-1133">Transmembrane helix</keyword>
<evidence type="ECO:0000313" key="3">
    <source>
        <dbReference type="EMBL" id="MYM88579.1"/>
    </source>
</evidence>
<dbReference type="Proteomes" id="UP000470302">
    <property type="component" value="Unassembled WGS sequence"/>
</dbReference>
<proteinExistence type="predicted"/>
<comment type="caution">
    <text evidence="3">The sequence shown here is derived from an EMBL/GenBank/DDBJ whole genome shotgun (WGS) entry which is preliminary data.</text>
</comment>